<evidence type="ECO:0000256" key="8">
    <source>
        <dbReference type="ARBA" id="ARBA00023136"/>
    </source>
</evidence>
<gene>
    <name evidence="10" type="ORF">PFDSM3638_05905</name>
</gene>
<dbReference type="OrthoDB" id="101311at2157"/>
<dbReference type="EMBL" id="CP023154">
    <property type="protein sequence ID" value="QEK78831.1"/>
    <property type="molecule type" value="Genomic_DNA"/>
</dbReference>
<keyword evidence="7 9" id="KW-1133">Transmembrane helix</keyword>
<feature type="transmembrane region" description="Helical" evidence="9">
    <location>
        <begin position="125"/>
        <end position="146"/>
    </location>
</feature>
<evidence type="ECO:0000313" key="10">
    <source>
        <dbReference type="EMBL" id="QEK78831.1"/>
    </source>
</evidence>
<comment type="function">
    <text evidence="1">Potential transporter for phosphate.</text>
</comment>
<proteinExistence type="inferred from homology"/>
<keyword evidence="6 9" id="KW-0812">Transmembrane</keyword>
<dbReference type="GO" id="GO:0005315">
    <property type="term" value="F:phosphate transmembrane transporter activity"/>
    <property type="evidence" value="ECO:0007669"/>
    <property type="project" value="InterPro"/>
</dbReference>
<feature type="transmembrane region" description="Helical" evidence="9">
    <location>
        <begin position="166"/>
        <end position="185"/>
    </location>
</feature>
<comment type="subcellular location">
    <subcellularLocation>
        <location evidence="2">Membrane</location>
        <topology evidence="2">Multi-pass membrane protein</topology>
    </subcellularLocation>
</comment>
<sequence length="313" mass="33289">MLTVELVLVGVSFYLLWNIGANSSANALGAAVGSGILNFRQAVFITSLLSFLGAYLRGEAVMKTVGDKLVSGLSTEALIIVLLSSGLVITLATVKGLPLPATQGIVGSLLGVGLAFGASIDWKTFYLIVLAWVASPFISMLFSIFLYRYYSIFVRRIKSIKRLEILYKWMAIVSGSYIAFTLGTNDIANAVAPLVGAETFTPQEASIFGALCLSLGAYTLSYPIMHIIGKKMVELDPLSAFSAQMGAAFSISIANYFGFPVSSGQAVVGGIVGISLSTGERIKKKTVQHIALGWVVAPLFSMSLSYVLVKLLL</sequence>
<evidence type="ECO:0000256" key="1">
    <source>
        <dbReference type="ARBA" id="ARBA00001981"/>
    </source>
</evidence>
<dbReference type="RefSeq" id="WP_011012318.1">
    <property type="nucleotide sequence ID" value="NC_003413.1"/>
</dbReference>
<evidence type="ECO:0000256" key="4">
    <source>
        <dbReference type="ARBA" id="ARBA00022448"/>
    </source>
</evidence>
<accession>A0A5C0XQ69</accession>
<dbReference type="AlphaFoldDB" id="A0A5C0XQ69"/>
<feature type="transmembrane region" description="Helical" evidence="9">
    <location>
        <begin position="263"/>
        <end position="279"/>
    </location>
</feature>
<dbReference type="PANTHER" id="PTHR11101">
    <property type="entry name" value="PHOSPHATE TRANSPORTER"/>
    <property type="match status" value="1"/>
</dbReference>
<evidence type="ECO:0000256" key="5">
    <source>
        <dbReference type="ARBA" id="ARBA00022592"/>
    </source>
</evidence>
<evidence type="ECO:0000256" key="2">
    <source>
        <dbReference type="ARBA" id="ARBA00004141"/>
    </source>
</evidence>
<dbReference type="InterPro" id="IPR001204">
    <property type="entry name" value="Phos_transporter"/>
</dbReference>
<feature type="transmembrane region" description="Helical" evidence="9">
    <location>
        <begin position="77"/>
        <end position="94"/>
    </location>
</feature>
<evidence type="ECO:0000313" key="11">
    <source>
        <dbReference type="Proteomes" id="UP000324354"/>
    </source>
</evidence>
<dbReference type="GeneID" id="41712987"/>
<name>A0A5C0XQ69_PYRFU</name>
<keyword evidence="5" id="KW-0592">Phosphate transport</keyword>
<reference evidence="10 11" key="1">
    <citation type="submission" date="2017-08" db="EMBL/GenBank/DDBJ databases">
        <title>Resequencing and Reannotation of the genome of Pyrococcus furiosus type strain DSM3638.</title>
        <authorList>
            <person name="Reichelt R.M."/>
            <person name="Bunk B."/>
        </authorList>
    </citation>
    <scope>NUCLEOTIDE SEQUENCE [LARGE SCALE GENOMIC DNA]</scope>
    <source>
        <strain evidence="10 11">DSM 3638</strain>
    </source>
</reference>
<evidence type="ECO:0000256" key="6">
    <source>
        <dbReference type="ARBA" id="ARBA00022692"/>
    </source>
</evidence>
<protein>
    <submittedName>
        <fullName evidence="10">Inorganic phosphate transporter</fullName>
    </submittedName>
</protein>
<evidence type="ECO:0000256" key="3">
    <source>
        <dbReference type="ARBA" id="ARBA00009916"/>
    </source>
</evidence>
<evidence type="ECO:0000256" key="9">
    <source>
        <dbReference type="SAM" id="Phobius"/>
    </source>
</evidence>
<dbReference type="GO" id="GO:0016020">
    <property type="term" value="C:membrane"/>
    <property type="evidence" value="ECO:0007669"/>
    <property type="project" value="UniProtKB-SubCell"/>
</dbReference>
<comment type="similarity">
    <text evidence="3">Belongs to the inorganic phosphate transporter (PiT) (TC 2.A.20) family.</text>
</comment>
<dbReference type="PANTHER" id="PTHR11101:SF80">
    <property type="entry name" value="PHOSPHATE TRANSPORTER"/>
    <property type="match status" value="1"/>
</dbReference>
<dbReference type="GO" id="GO:0035435">
    <property type="term" value="P:phosphate ion transmembrane transport"/>
    <property type="evidence" value="ECO:0007669"/>
    <property type="project" value="TreeGrafter"/>
</dbReference>
<organism evidence="10 11">
    <name type="scientific">Pyrococcus furiosus (strain ATCC 43587 / DSM 3638 / JCM 8422 / Vc1)</name>
    <dbReference type="NCBI Taxonomy" id="186497"/>
    <lineage>
        <taxon>Archaea</taxon>
        <taxon>Methanobacteriati</taxon>
        <taxon>Methanobacteriota</taxon>
        <taxon>Thermococci</taxon>
        <taxon>Thermococcales</taxon>
        <taxon>Thermococcaceae</taxon>
        <taxon>Pyrococcus</taxon>
    </lineage>
</organism>
<feature type="transmembrane region" description="Helical" evidence="9">
    <location>
        <begin position="291"/>
        <end position="309"/>
    </location>
</feature>
<dbReference type="Pfam" id="PF01384">
    <property type="entry name" value="PHO4"/>
    <property type="match status" value="2"/>
</dbReference>
<dbReference type="GeneID" id="13301783"/>
<feature type="transmembrane region" description="Helical" evidence="9">
    <location>
        <begin position="205"/>
        <end position="225"/>
    </location>
</feature>
<keyword evidence="4" id="KW-0813">Transport</keyword>
<dbReference type="Proteomes" id="UP000324354">
    <property type="component" value="Chromosome"/>
</dbReference>
<evidence type="ECO:0000256" key="7">
    <source>
        <dbReference type="ARBA" id="ARBA00022989"/>
    </source>
</evidence>
<keyword evidence="8 9" id="KW-0472">Membrane</keyword>
<feature type="transmembrane region" description="Helical" evidence="9">
    <location>
        <begin position="39"/>
        <end position="56"/>
    </location>
</feature>